<protein>
    <recommendedName>
        <fullName evidence="2">GYF domain-containing protein</fullName>
    </recommendedName>
</protein>
<sequence>RMWNWGINSDAVLRLTGKVPLGTTGGPRGRGGSVDRGRGRGRGGYHYSRGLSYEEPGDGVDLRGGLRGGLDRDRVEGPISSATSFPRNIRPFDRSQGSLTDRGWNERNGDTGDWNGSTSPRKEFGGGRSFTGDNWRRHRGGGEDEDGWRTATSNRSDKWVRSSSWREGDKDSSEVERERNVTGRGQGWERGRSWDEPGTAAPTHHPHRRPWDEDNLPEWVNESPSESGGSFDASGAFHGGGGYSDEDEVNTQHHSTEGLASSVVTLSNSSQPSQGPSKSLTSDTSTRQSSNTKVSLPPTSQAAVSSSDSRPSGSMLTAKNTSVSSESANILQHRSSAVTNSGKLDSTTNSGFAGSSACVNEVISNNSESITNVGPTVTNAEMNGSVHDMGSGTAIDTDRPSLTQPQTLAVGRQKSEDDMEHMQEVADDLVAKLMDDEEGQDKLMASAAEKWYYRDPQGEVQGPFLSGEMADWFRAGYFTLNLMVKRSCDERYSQLGDLIKIWGRIPFMPGPTFPPIKGGDAVSTTVPTTGQSTLKQGVTTPTIQTGLEQENLLMQHYHYQLLQRQFLLRQQAVTGKLSQTEHWNTLTPLEQQQLIMQQMLSQPITQQPIDPFLQHMAAPTHKNPVMHLLSQLHPPKVPTTSVPDSQHPPAQTLTPVLEPLQQLIQQMGGLQQLPTNTAHQSLLHPQSHSAPDTTGSKQEDNSNPIQMLIRQLGTKATKPQVCNMSPSPTSSAAAAAAAAAAFTAQSWLGQIPTAPPGQLPPSSLWGLHGKDVKTEQQIVEEQMRAEEERRREELRTEEEEKRRQLEEELRKKEAEKQRLEEQMQKLEEERKQEERRRKEEERKRLEEKRHLEEKLRQEEEQKRKLAEEAAERKRQQEVSKNSYDQKEAKRLEEEAAARNREEAARRKEEEKKRKEEEKEKKRKIEEERKQEEEERRRLEEEMARKKQQQDEEERRLEQQRRQTEALRRLQEQQQRAKTAPWSQQTPGTGSSLVDIQRQEKERKEREQQQLLFQLQQQQHQQSQLHLQSTANESSGSGNNSRGSSSLQLKWADRKPVLANKVKSLAEIQAEEQEQLAKQQERERAERAQQQKEVAVSPPAGIWGGASHSLSWASSGSNTANVWGSTMSATTGFWDEVAPNATKPSGKPVAGKAKPSTAISGTGSNPSGKASGSKTRSKKEEALVMKLFEQNVSRGDEFTQWCSKALSGLQSSVDIPTFVGFLRDIESPYEVKDYVRLYLGEGKEVQEFARQFLERRSKWRSAQRAAPLEDDMCVPAPAVNPLTTDFQEVKGKGKKAKRSKMFRVDNRILGFSVTAAQDRINVGDRDYVEGL</sequence>
<evidence type="ECO:0000313" key="4">
    <source>
        <dbReference type="Proteomes" id="UP000502823"/>
    </source>
</evidence>
<dbReference type="OrthoDB" id="48509at2759"/>
<keyword evidence="4" id="KW-1185">Reference proteome</keyword>
<feature type="region of interest" description="Disordered" evidence="1">
    <location>
        <begin position="18"/>
        <end position="349"/>
    </location>
</feature>
<feature type="compositionally biased region" description="Polar residues" evidence="1">
    <location>
        <begin position="638"/>
        <end position="652"/>
    </location>
</feature>
<feature type="region of interest" description="Disordered" evidence="1">
    <location>
        <begin position="783"/>
        <end position="1052"/>
    </location>
</feature>
<dbReference type="EMBL" id="BLKM01005966">
    <property type="protein sequence ID" value="GFG35842.1"/>
    <property type="molecule type" value="Genomic_DNA"/>
</dbReference>
<accession>A0A6L2PX53</accession>
<name>A0A6L2PX53_COPFO</name>
<feature type="compositionally biased region" description="Basic and acidic residues" evidence="1">
    <location>
        <begin position="1078"/>
        <end position="1089"/>
    </location>
</feature>
<dbReference type="PROSITE" id="PS50829">
    <property type="entry name" value="GYF"/>
    <property type="match status" value="1"/>
</dbReference>
<evidence type="ECO:0000256" key="1">
    <source>
        <dbReference type="SAM" id="MobiDB-lite"/>
    </source>
</evidence>
<feature type="compositionally biased region" description="Basic and acidic residues" evidence="1">
    <location>
        <begin position="996"/>
        <end position="1007"/>
    </location>
</feature>
<comment type="caution">
    <text evidence="3">The sequence shown here is derived from an EMBL/GenBank/DDBJ whole genome shotgun (WGS) entry which is preliminary data.</text>
</comment>
<dbReference type="CDD" id="cd00072">
    <property type="entry name" value="GYF"/>
    <property type="match status" value="1"/>
</dbReference>
<feature type="region of interest" description="Disordered" evidence="1">
    <location>
        <begin position="1135"/>
        <end position="1177"/>
    </location>
</feature>
<feature type="region of interest" description="Disordered" evidence="1">
    <location>
        <begin position="633"/>
        <end position="652"/>
    </location>
</feature>
<dbReference type="PANTHER" id="PTHR14445">
    <property type="entry name" value="GRB10 INTERACTING GYF PROTEIN"/>
    <property type="match status" value="1"/>
</dbReference>
<evidence type="ECO:0000313" key="3">
    <source>
        <dbReference type="EMBL" id="GFG35842.1"/>
    </source>
</evidence>
<dbReference type="SUPFAM" id="SSF55277">
    <property type="entry name" value="GYF domain"/>
    <property type="match status" value="1"/>
</dbReference>
<feature type="region of interest" description="Disordered" evidence="1">
    <location>
        <begin position="1071"/>
        <end position="1100"/>
    </location>
</feature>
<gene>
    <name evidence="3" type="ORF">Cfor_01164</name>
</gene>
<feature type="domain" description="GYF" evidence="2">
    <location>
        <begin position="448"/>
        <end position="496"/>
    </location>
</feature>
<feature type="region of interest" description="Disordered" evidence="1">
    <location>
        <begin position="681"/>
        <end position="701"/>
    </location>
</feature>
<reference evidence="4" key="1">
    <citation type="submission" date="2020-01" db="EMBL/GenBank/DDBJ databases">
        <title>Draft genome sequence of the Termite Coptotermes fromosanus.</title>
        <authorList>
            <person name="Itakura S."/>
            <person name="Yosikawa Y."/>
            <person name="Umezawa K."/>
        </authorList>
    </citation>
    <scope>NUCLEOTIDE SEQUENCE [LARGE SCALE GENOMIC DNA]</scope>
</reference>
<organism evidence="3 4">
    <name type="scientific">Coptotermes formosanus</name>
    <name type="common">Formosan subterranean termite</name>
    <dbReference type="NCBI Taxonomy" id="36987"/>
    <lineage>
        <taxon>Eukaryota</taxon>
        <taxon>Metazoa</taxon>
        <taxon>Ecdysozoa</taxon>
        <taxon>Arthropoda</taxon>
        <taxon>Hexapoda</taxon>
        <taxon>Insecta</taxon>
        <taxon>Pterygota</taxon>
        <taxon>Neoptera</taxon>
        <taxon>Polyneoptera</taxon>
        <taxon>Dictyoptera</taxon>
        <taxon>Blattodea</taxon>
        <taxon>Blattoidea</taxon>
        <taxon>Termitoidae</taxon>
        <taxon>Rhinotermitidae</taxon>
        <taxon>Coptotermes</taxon>
    </lineage>
</organism>
<dbReference type="Proteomes" id="UP000502823">
    <property type="component" value="Unassembled WGS sequence"/>
</dbReference>
<feature type="compositionally biased region" description="Polar residues" evidence="1">
    <location>
        <begin position="980"/>
        <end position="993"/>
    </location>
</feature>
<feature type="compositionally biased region" description="Basic and acidic residues" evidence="1">
    <location>
        <begin position="783"/>
        <end position="970"/>
    </location>
</feature>
<dbReference type="SMART" id="SM00444">
    <property type="entry name" value="GYF"/>
    <property type="match status" value="1"/>
</dbReference>
<proteinExistence type="predicted"/>
<evidence type="ECO:0000259" key="2">
    <source>
        <dbReference type="PROSITE" id="PS50829"/>
    </source>
</evidence>
<dbReference type="Pfam" id="PF02213">
    <property type="entry name" value="GYF"/>
    <property type="match status" value="1"/>
</dbReference>
<dbReference type="GO" id="GO:0005829">
    <property type="term" value="C:cytosol"/>
    <property type="evidence" value="ECO:0007669"/>
    <property type="project" value="TreeGrafter"/>
</dbReference>
<feature type="compositionally biased region" description="Polar residues" evidence="1">
    <location>
        <begin position="1156"/>
        <end position="1173"/>
    </location>
</feature>
<feature type="compositionally biased region" description="Low complexity" evidence="1">
    <location>
        <begin position="1008"/>
        <end position="1045"/>
    </location>
</feature>
<feature type="non-terminal residue" evidence="3">
    <location>
        <position position="1"/>
    </location>
</feature>
<feature type="compositionally biased region" description="Gly residues" evidence="1">
    <location>
        <begin position="23"/>
        <end position="32"/>
    </location>
</feature>
<dbReference type="InterPro" id="IPR003169">
    <property type="entry name" value="GYF"/>
</dbReference>
<dbReference type="InterPro" id="IPR035445">
    <property type="entry name" value="GYF-like_dom_sf"/>
</dbReference>
<dbReference type="InterPro" id="IPR051640">
    <property type="entry name" value="GRB10-interact_GYF"/>
</dbReference>
<dbReference type="Gene3D" id="3.30.1490.40">
    <property type="match status" value="1"/>
</dbReference>
<dbReference type="InParanoid" id="A0A6L2PX53"/>
<dbReference type="PANTHER" id="PTHR14445:SF36">
    <property type="entry name" value="FI03272P-RELATED"/>
    <property type="match status" value="1"/>
</dbReference>
<dbReference type="FunCoup" id="A0A6L2PX53">
    <property type="interactions" value="761"/>
</dbReference>
<feature type="compositionally biased region" description="Basic and acidic residues" evidence="1">
    <location>
        <begin position="155"/>
        <end position="195"/>
    </location>
</feature>
<feature type="compositionally biased region" description="Polar residues" evidence="1">
    <location>
        <begin position="258"/>
        <end position="349"/>
    </location>
</feature>